<evidence type="ECO:0000259" key="2">
    <source>
        <dbReference type="PROSITE" id="PS50042"/>
    </source>
</evidence>
<feature type="domain" description="Cyclic nucleotide-binding" evidence="2">
    <location>
        <begin position="39"/>
        <end position="95"/>
    </location>
</feature>
<feature type="domain" description="Cyclic nucleotide-binding" evidence="2">
    <location>
        <begin position="276"/>
        <end position="385"/>
    </location>
</feature>
<accession>A0ABP0LAX3</accession>
<reference evidence="3 4" key="1">
    <citation type="submission" date="2024-02" db="EMBL/GenBank/DDBJ databases">
        <authorList>
            <person name="Chen Y."/>
            <person name="Shah S."/>
            <person name="Dougan E. K."/>
            <person name="Thang M."/>
            <person name="Chan C."/>
        </authorList>
    </citation>
    <scope>NUCLEOTIDE SEQUENCE [LARGE SCALE GENOMIC DNA]</scope>
</reference>
<dbReference type="PANTHER" id="PTHR23011:SF28">
    <property type="entry name" value="CYCLIC NUCLEOTIDE-BINDING DOMAIN CONTAINING PROTEIN"/>
    <property type="match status" value="1"/>
</dbReference>
<evidence type="ECO:0000313" key="4">
    <source>
        <dbReference type="Proteomes" id="UP001642484"/>
    </source>
</evidence>
<dbReference type="EMBL" id="CAXAMN010011814">
    <property type="protein sequence ID" value="CAK9036312.1"/>
    <property type="molecule type" value="Genomic_DNA"/>
</dbReference>
<dbReference type="Gene3D" id="2.60.120.10">
    <property type="entry name" value="Jelly Rolls"/>
    <property type="match status" value="3"/>
</dbReference>
<dbReference type="InterPro" id="IPR018488">
    <property type="entry name" value="cNMP-bd_CS"/>
</dbReference>
<protein>
    <recommendedName>
        <fullName evidence="2">Cyclic nucleotide-binding domain-containing protein</fullName>
    </recommendedName>
</protein>
<gene>
    <name evidence="3" type="ORF">CCMP2556_LOCUS20235</name>
</gene>
<dbReference type="InterPro" id="IPR018490">
    <property type="entry name" value="cNMP-bd_dom_sf"/>
</dbReference>
<dbReference type="PANTHER" id="PTHR23011">
    <property type="entry name" value="CYCLIC NUCLEOTIDE-BINDING DOMAIN CONTAINING PROTEIN"/>
    <property type="match status" value="1"/>
</dbReference>
<evidence type="ECO:0000313" key="3">
    <source>
        <dbReference type="EMBL" id="CAK9036312.1"/>
    </source>
</evidence>
<dbReference type="InterPro" id="IPR014710">
    <property type="entry name" value="RmlC-like_jellyroll"/>
</dbReference>
<sequence>MLALTSRQKTCCQVLKLPPDFRTEQDLTLLLAVMREVPHFSQLDPVTLKSLCRQMTLQRFAKGDVMVHEGDVGSEFYVLIAGSAGVHRNVDEEPKQRFVDHSAAQAPEAKAAKAKSRLGGRALNRRISQTMDESAMEKAAGVAMEAAEDRRGHRQSTGFQAETRYYGSALSDSDSDELEEVPVRFARPSLRNAESDVTVRSEKSPRKQQLRMAQLLPGSSFGELALDTKLPRQSTVRCEEKCAVAVLRAEVYHKILMNSETSRRSAWMAYARKAPVLRSLDMSSRLHLEPHVRIQQVARGQKVCQMGDPIQEVFFVAEGIFSVSLREGPASKTAQRSEIVTSLLRAPACFGWAAQLHNEHFEESLTCSAAGKLYVLQLKHLLMMLSAAQQEALTRAAQQERRFHWARASLMRAMNRRPARQLYAVGGRLAALGEELRALAQGGDPEVTRLLSACWSAESLERNPRNRPLHTTAAREKIPPLEPDLSRVPQEEVPKTRLHSSLLELWSSDVLADRQSQRSGQQIGVLHGFGPAVQANRFRTQFFKVPTGPWSHARLKASATEPALRKQKSMKALSGGDEEPEFFDFEDEGMSPILDAKIKETMRQQRLQEEWLKSAEKAAFKIQAKARLFLRRMKSMHHAATCIQRAFRRKMESHELEEHEEPELEEVEEDHNEQLADAGPQASEKGDVAAGGCKDAPDVSSPRVAPRGSIFQLDFDADTPKLSDLKKALSRASRISRRSTHVSKVEQELHEALESRSRSQSRELPELPRPMVVPVDLIEKHKLLMSMEVLDPWPPAAPGHSELQRVRRKWEGLHRKPRGSTTEVLALVEATAADLRPLRLPLLPASPKGPLVFSARLSGAHPEKDRDWAMVRRPLEEGEVDPCQIYRPSHSGRDRIRFRTCSKRIP</sequence>
<dbReference type="PROSITE" id="PS00888">
    <property type="entry name" value="CNMP_BINDING_1"/>
    <property type="match status" value="1"/>
</dbReference>
<dbReference type="InterPro" id="IPR000595">
    <property type="entry name" value="cNMP-bd_dom"/>
</dbReference>
<dbReference type="PROSITE" id="PS50042">
    <property type="entry name" value="CNMP_BINDING_3"/>
    <property type="match status" value="3"/>
</dbReference>
<dbReference type="SMART" id="SM00100">
    <property type="entry name" value="cNMP"/>
    <property type="match status" value="2"/>
</dbReference>
<feature type="domain" description="Cyclic nucleotide-binding" evidence="2">
    <location>
        <begin position="190"/>
        <end position="273"/>
    </location>
</feature>
<keyword evidence="4" id="KW-1185">Reference proteome</keyword>
<organism evidence="3 4">
    <name type="scientific">Durusdinium trenchii</name>
    <dbReference type="NCBI Taxonomy" id="1381693"/>
    <lineage>
        <taxon>Eukaryota</taxon>
        <taxon>Sar</taxon>
        <taxon>Alveolata</taxon>
        <taxon>Dinophyceae</taxon>
        <taxon>Suessiales</taxon>
        <taxon>Symbiodiniaceae</taxon>
        <taxon>Durusdinium</taxon>
    </lineage>
</organism>
<dbReference type="Gene3D" id="1.20.5.190">
    <property type="match status" value="1"/>
</dbReference>
<name>A0ABP0LAX3_9DINO</name>
<comment type="caution">
    <text evidence="3">The sequence shown here is derived from an EMBL/GenBank/DDBJ whole genome shotgun (WGS) entry which is preliminary data.</text>
</comment>
<dbReference type="Pfam" id="PF00027">
    <property type="entry name" value="cNMP_binding"/>
    <property type="match status" value="1"/>
</dbReference>
<feature type="region of interest" description="Disordered" evidence="1">
    <location>
        <begin position="653"/>
        <end position="705"/>
    </location>
</feature>
<dbReference type="CDD" id="cd00038">
    <property type="entry name" value="CAP_ED"/>
    <property type="match status" value="2"/>
</dbReference>
<dbReference type="Proteomes" id="UP001642484">
    <property type="component" value="Unassembled WGS sequence"/>
</dbReference>
<evidence type="ECO:0000256" key="1">
    <source>
        <dbReference type="SAM" id="MobiDB-lite"/>
    </source>
</evidence>
<feature type="compositionally biased region" description="Acidic residues" evidence="1">
    <location>
        <begin position="658"/>
        <end position="671"/>
    </location>
</feature>
<proteinExistence type="predicted"/>
<dbReference type="SUPFAM" id="SSF51206">
    <property type="entry name" value="cAMP-binding domain-like"/>
    <property type="match status" value="2"/>
</dbReference>